<sequence length="262" mass="28511">MATALITGGTSGIGHEFARQLAAKSYDLVLVARDKERLDKVAEELRTAFGVGVDVLPADLSDREQLANVATRLGDPDRPIDLLVNNAGFGVHSKILDADLGPQDVAIDVMIRGVMVLSNAAARAMRERHPKQTDKVGIINVGSTAGYVTMGAYSAIKAWVTVYTEGLANELSGSGVLATVLCPGWVHTEFHQRAGINASKIPRPMWLEADRLVREALVDYERGQVISIPTKRYKVLIWMARVAPRPMVRQVSKLFSSGRHSE</sequence>
<dbReference type="Gene3D" id="3.40.50.720">
    <property type="entry name" value="NAD(P)-binding Rossmann-like Domain"/>
    <property type="match status" value="1"/>
</dbReference>
<reference evidence="4" key="2">
    <citation type="submission" date="2020-09" db="EMBL/GenBank/DDBJ databases">
        <authorList>
            <person name="Sun Q."/>
            <person name="Zhou Y."/>
        </authorList>
    </citation>
    <scope>NUCLEOTIDE SEQUENCE</scope>
    <source>
        <strain evidence="4">CGMCC 4.7306</strain>
    </source>
</reference>
<keyword evidence="5" id="KW-1185">Reference proteome</keyword>
<dbReference type="PANTHER" id="PTHR44196:SF2">
    <property type="entry name" value="SHORT-CHAIN DEHYDROGENASE-RELATED"/>
    <property type="match status" value="1"/>
</dbReference>
<evidence type="ECO:0000313" key="4">
    <source>
        <dbReference type="EMBL" id="GGL69196.1"/>
    </source>
</evidence>
<dbReference type="GO" id="GO:0016020">
    <property type="term" value="C:membrane"/>
    <property type="evidence" value="ECO:0007669"/>
    <property type="project" value="TreeGrafter"/>
</dbReference>
<name>A0A917W6M8_9ACTN</name>
<dbReference type="PIRSF" id="PIRSF000126">
    <property type="entry name" value="11-beta-HSD1"/>
    <property type="match status" value="1"/>
</dbReference>
<organism evidence="4 5">
    <name type="scientific">Microlunatus endophyticus</name>
    <dbReference type="NCBI Taxonomy" id="1716077"/>
    <lineage>
        <taxon>Bacteria</taxon>
        <taxon>Bacillati</taxon>
        <taxon>Actinomycetota</taxon>
        <taxon>Actinomycetes</taxon>
        <taxon>Propionibacteriales</taxon>
        <taxon>Propionibacteriaceae</taxon>
        <taxon>Microlunatus</taxon>
    </lineage>
</organism>
<evidence type="ECO:0000256" key="2">
    <source>
        <dbReference type="ARBA" id="ARBA00023002"/>
    </source>
</evidence>
<proteinExistence type="inferred from homology"/>
<evidence type="ECO:0000313" key="5">
    <source>
        <dbReference type="Proteomes" id="UP000613840"/>
    </source>
</evidence>
<comment type="caution">
    <text evidence="4">The sequence shown here is derived from an EMBL/GenBank/DDBJ whole genome shotgun (WGS) entry which is preliminary data.</text>
</comment>
<accession>A0A917W6M8</accession>
<comment type="similarity">
    <text evidence="1 3">Belongs to the short-chain dehydrogenases/reductases (SDR) family.</text>
</comment>
<dbReference type="Pfam" id="PF00106">
    <property type="entry name" value="adh_short"/>
    <property type="match status" value="1"/>
</dbReference>
<keyword evidence="2" id="KW-0560">Oxidoreductase</keyword>
<dbReference type="PRINTS" id="PR00080">
    <property type="entry name" value="SDRFAMILY"/>
</dbReference>
<evidence type="ECO:0000256" key="1">
    <source>
        <dbReference type="ARBA" id="ARBA00006484"/>
    </source>
</evidence>
<dbReference type="EMBL" id="BMMZ01000007">
    <property type="protein sequence ID" value="GGL69196.1"/>
    <property type="molecule type" value="Genomic_DNA"/>
</dbReference>
<dbReference type="AlphaFoldDB" id="A0A917W6M8"/>
<dbReference type="RefSeq" id="WP_188896172.1">
    <property type="nucleotide sequence ID" value="NZ_BMMZ01000007.1"/>
</dbReference>
<dbReference type="GO" id="GO:0016491">
    <property type="term" value="F:oxidoreductase activity"/>
    <property type="evidence" value="ECO:0007669"/>
    <property type="project" value="UniProtKB-KW"/>
</dbReference>
<evidence type="ECO:0000256" key="3">
    <source>
        <dbReference type="RuleBase" id="RU000363"/>
    </source>
</evidence>
<protein>
    <submittedName>
        <fullName evidence="4">Short-chain dehydrogenase</fullName>
    </submittedName>
</protein>
<dbReference type="SUPFAM" id="SSF51735">
    <property type="entry name" value="NAD(P)-binding Rossmann-fold domains"/>
    <property type="match status" value="1"/>
</dbReference>
<dbReference type="PRINTS" id="PR00081">
    <property type="entry name" value="GDHRDH"/>
</dbReference>
<dbReference type="CDD" id="cd05233">
    <property type="entry name" value="SDR_c"/>
    <property type="match status" value="1"/>
</dbReference>
<dbReference type="PANTHER" id="PTHR44196">
    <property type="entry name" value="DEHYDROGENASE/REDUCTASE SDR FAMILY MEMBER 7B"/>
    <property type="match status" value="1"/>
</dbReference>
<reference evidence="4" key="1">
    <citation type="journal article" date="2014" name="Int. J. Syst. Evol. Microbiol.">
        <title>Complete genome sequence of Corynebacterium casei LMG S-19264T (=DSM 44701T), isolated from a smear-ripened cheese.</title>
        <authorList>
            <consortium name="US DOE Joint Genome Institute (JGI-PGF)"/>
            <person name="Walter F."/>
            <person name="Albersmeier A."/>
            <person name="Kalinowski J."/>
            <person name="Ruckert C."/>
        </authorList>
    </citation>
    <scope>NUCLEOTIDE SEQUENCE</scope>
    <source>
        <strain evidence="4">CGMCC 4.7306</strain>
    </source>
</reference>
<dbReference type="InterPro" id="IPR002347">
    <property type="entry name" value="SDR_fam"/>
</dbReference>
<dbReference type="InterPro" id="IPR036291">
    <property type="entry name" value="NAD(P)-bd_dom_sf"/>
</dbReference>
<dbReference type="Proteomes" id="UP000613840">
    <property type="component" value="Unassembled WGS sequence"/>
</dbReference>
<gene>
    <name evidence="4" type="ORF">GCM10011575_29820</name>
</gene>